<evidence type="ECO:0000313" key="4">
    <source>
        <dbReference type="Proteomes" id="UP000281245"/>
    </source>
</evidence>
<feature type="transmembrane region" description="Helical" evidence="2">
    <location>
        <begin position="117"/>
        <end position="138"/>
    </location>
</feature>
<keyword evidence="2" id="KW-1133">Transmembrane helix</keyword>
<sequence length="496" mass="56125">MQATRAIPPRQKRVINNVFQMAISFKPSQQGSSHDPVPLAWTANPIRLLFSDLVLGFRKLPYIFGILSLQPSRHPLDELYPWSVKNMVTLAIHLFLIVYQLAFLASIPVWIILHGPVLWFIVYCASVLGVNTLICGLLNGPEYLDSKVDLPYPESHNKERWIFLNGVSVGSHWLQANIDRLALTFRRPVRGVHNPTAGIVFDLLQCLLERNFSYSTDDVRVAYRQIKDALVDSNYEKIVLILHSQGGIQGSLIVDWLLSEVPQTLLSQLEIYTFGNAANHFNNPHWDLRTYLSNVNADTQRDHTVKSIAHIEHYAHSGDFVAQWGILNFTKVPNRFMGRVFERPGDGHLLNQHYLNAMFPLGHDGTVKEKNEFMETAVQLAEPKDFDSETASHETASPLPVRSGVVRATNGINSSSLRSGQEGMLESLITHMTPTARGGNSLVQDINSPVQKIVNRQSSTLRVKDFSRLWQYRNGQSPPRKNQQLREEAAKRQATW</sequence>
<feature type="region of interest" description="Disordered" evidence="1">
    <location>
        <begin position="473"/>
        <end position="496"/>
    </location>
</feature>
<organism evidence="3 4">
    <name type="scientific">Hortaea werneckii</name>
    <name type="common">Black yeast</name>
    <name type="synonym">Cladosporium werneckii</name>
    <dbReference type="NCBI Taxonomy" id="91943"/>
    <lineage>
        <taxon>Eukaryota</taxon>
        <taxon>Fungi</taxon>
        <taxon>Dikarya</taxon>
        <taxon>Ascomycota</taxon>
        <taxon>Pezizomycotina</taxon>
        <taxon>Dothideomycetes</taxon>
        <taxon>Dothideomycetidae</taxon>
        <taxon>Mycosphaerellales</taxon>
        <taxon>Teratosphaeriaceae</taxon>
        <taxon>Hortaea</taxon>
    </lineage>
</organism>
<dbReference type="OrthoDB" id="202545at2759"/>
<accession>A0A3M6WPV4</accession>
<dbReference type="PANTHER" id="PTHR42044:SF2">
    <property type="entry name" value="DUF676 DOMAIN-CONTAINING PROTEIN"/>
    <property type="match status" value="1"/>
</dbReference>
<gene>
    <name evidence="3" type="ORF">D0869_07684</name>
</gene>
<dbReference type="InterPro" id="IPR029058">
    <property type="entry name" value="AB_hydrolase_fold"/>
</dbReference>
<keyword evidence="2" id="KW-0472">Membrane</keyword>
<dbReference type="Proteomes" id="UP000281245">
    <property type="component" value="Unassembled WGS sequence"/>
</dbReference>
<comment type="caution">
    <text evidence="3">The sequence shown here is derived from an EMBL/GenBank/DDBJ whole genome shotgun (WGS) entry which is preliminary data.</text>
</comment>
<name>A0A3M6WPV4_HORWE</name>
<proteinExistence type="predicted"/>
<dbReference type="EMBL" id="QWIJ01000627">
    <property type="protein sequence ID" value="RMX80256.1"/>
    <property type="molecule type" value="Genomic_DNA"/>
</dbReference>
<dbReference type="PANTHER" id="PTHR42044">
    <property type="entry name" value="DUF676 DOMAIN-CONTAINING PROTEIN-RELATED"/>
    <property type="match status" value="1"/>
</dbReference>
<evidence type="ECO:0000313" key="3">
    <source>
        <dbReference type="EMBL" id="RMX80256.1"/>
    </source>
</evidence>
<dbReference type="VEuPathDB" id="FungiDB:BTJ68_01885"/>
<feature type="compositionally biased region" description="Polar residues" evidence="1">
    <location>
        <begin position="473"/>
        <end position="482"/>
    </location>
</feature>
<protein>
    <recommendedName>
        <fullName evidence="5">DUF676 domain-containing protein</fullName>
    </recommendedName>
</protein>
<evidence type="ECO:0000256" key="1">
    <source>
        <dbReference type="SAM" id="MobiDB-lite"/>
    </source>
</evidence>
<feature type="compositionally biased region" description="Basic and acidic residues" evidence="1">
    <location>
        <begin position="484"/>
        <end position="496"/>
    </location>
</feature>
<dbReference type="AlphaFoldDB" id="A0A3M6WPV4"/>
<reference evidence="3 4" key="1">
    <citation type="journal article" date="2018" name="BMC Genomics">
        <title>Genomic evidence for intraspecific hybridization in a clonal and extremely halotolerant yeast.</title>
        <authorList>
            <person name="Gostincar C."/>
            <person name="Stajich J.E."/>
            <person name="Zupancic J."/>
            <person name="Zalar P."/>
            <person name="Gunde-Cimerman N."/>
        </authorList>
    </citation>
    <scope>NUCLEOTIDE SEQUENCE [LARGE SCALE GENOMIC DNA]</scope>
    <source>
        <strain evidence="3 4">EXF-6656</strain>
    </source>
</reference>
<dbReference type="SUPFAM" id="SSF53474">
    <property type="entry name" value="alpha/beta-Hydrolases"/>
    <property type="match status" value="1"/>
</dbReference>
<evidence type="ECO:0000256" key="2">
    <source>
        <dbReference type="SAM" id="Phobius"/>
    </source>
</evidence>
<keyword evidence="2" id="KW-0812">Transmembrane</keyword>
<evidence type="ECO:0008006" key="5">
    <source>
        <dbReference type="Google" id="ProtNLM"/>
    </source>
</evidence>
<feature type="transmembrane region" description="Helical" evidence="2">
    <location>
        <begin position="90"/>
        <end position="111"/>
    </location>
</feature>